<dbReference type="Gene3D" id="1.25.40.10">
    <property type="entry name" value="Tetratricopeptide repeat domain"/>
    <property type="match status" value="1"/>
</dbReference>
<keyword evidence="2" id="KW-0677">Repeat</keyword>
<evidence type="ECO:0000313" key="11">
    <source>
        <dbReference type="Proteomes" id="UP000238479"/>
    </source>
</evidence>
<organism evidence="10 11">
    <name type="scientific">Rosa chinensis</name>
    <name type="common">China rose</name>
    <dbReference type="NCBI Taxonomy" id="74649"/>
    <lineage>
        <taxon>Eukaryota</taxon>
        <taxon>Viridiplantae</taxon>
        <taxon>Streptophyta</taxon>
        <taxon>Embryophyta</taxon>
        <taxon>Tracheophyta</taxon>
        <taxon>Spermatophyta</taxon>
        <taxon>Magnoliopsida</taxon>
        <taxon>eudicotyledons</taxon>
        <taxon>Gunneridae</taxon>
        <taxon>Pentapetalae</taxon>
        <taxon>rosids</taxon>
        <taxon>fabids</taxon>
        <taxon>Rosales</taxon>
        <taxon>Rosaceae</taxon>
        <taxon>Rosoideae</taxon>
        <taxon>Rosoideae incertae sedis</taxon>
        <taxon>Rosa</taxon>
    </lineage>
</organism>
<evidence type="ECO:0000256" key="3">
    <source>
        <dbReference type="ARBA" id="ARBA00022803"/>
    </source>
</evidence>
<comment type="similarity">
    <text evidence="6">Belongs to the MS5 protein family.</text>
</comment>
<dbReference type="PANTHER" id="PTHR36326:SF4">
    <property type="entry name" value="PROTEIN POLLENLESS 3-LIKE 1"/>
    <property type="match status" value="1"/>
</dbReference>
<keyword evidence="4 8" id="KW-0175">Coiled coil</keyword>
<feature type="repeat" description="TPR" evidence="7">
    <location>
        <begin position="188"/>
        <end position="221"/>
    </location>
</feature>
<evidence type="ECO:0000256" key="2">
    <source>
        <dbReference type="ARBA" id="ARBA00022737"/>
    </source>
</evidence>
<dbReference type="PROSITE" id="PS50293">
    <property type="entry name" value="TPR_REGION"/>
    <property type="match status" value="1"/>
</dbReference>
<dbReference type="InterPro" id="IPR019734">
    <property type="entry name" value="TPR_rpt"/>
</dbReference>
<keyword evidence="3 7" id="KW-0802">TPR repeat</keyword>
<dbReference type="AlphaFoldDB" id="A0A2P6Q693"/>
<dbReference type="Gramene" id="PRQ29689">
    <property type="protein sequence ID" value="PRQ29689"/>
    <property type="gene ID" value="RchiOBHm_Chr5g0016521"/>
</dbReference>
<proteinExistence type="inferred from homology"/>
<dbReference type="EMBL" id="PDCK01000043">
    <property type="protein sequence ID" value="PRQ29689.1"/>
    <property type="molecule type" value="Genomic_DNA"/>
</dbReference>
<dbReference type="OrthoDB" id="1620277at2759"/>
<evidence type="ECO:0000256" key="8">
    <source>
        <dbReference type="SAM" id="Coils"/>
    </source>
</evidence>
<evidence type="ECO:0000256" key="1">
    <source>
        <dbReference type="ARBA" id="ARBA00004123"/>
    </source>
</evidence>
<gene>
    <name evidence="10" type="ORF">RchiOBHm_Chr5g0016521</name>
</gene>
<evidence type="ECO:0000256" key="7">
    <source>
        <dbReference type="PROSITE-ProRule" id="PRU00339"/>
    </source>
</evidence>
<dbReference type="SMART" id="SM00028">
    <property type="entry name" value="TPR"/>
    <property type="match status" value="1"/>
</dbReference>
<dbReference type="STRING" id="74649.A0A2P6Q693"/>
<feature type="region of interest" description="Disordered" evidence="9">
    <location>
        <begin position="1"/>
        <end position="35"/>
    </location>
</feature>
<evidence type="ECO:0000256" key="4">
    <source>
        <dbReference type="ARBA" id="ARBA00023054"/>
    </source>
</evidence>
<dbReference type="InterPro" id="IPR011990">
    <property type="entry name" value="TPR-like_helical_dom_sf"/>
</dbReference>
<evidence type="ECO:0000256" key="6">
    <source>
        <dbReference type="ARBA" id="ARBA00025750"/>
    </source>
</evidence>
<keyword evidence="11" id="KW-1185">Reference proteome</keyword>
<evidence type="ECO:0000313" key="10">
    <source>
        <dbReference type="EMBL" id="PRQ29689.1"/>
    </source>
</evidence>
<dbReference type="GO" id="GO:0005634">
    <property type="term" value="C:nucleus"/>
    <property type="evidence" value="ECO:0007669"/>
    <property type="project" value="UniProtKB-SubCell"/>
</dbReference>
<sequence>MWARDRSFQPAGFFTPPPPRKSGPANPPPMVPMSERKRVSPAARCDLFHVAHKVPAGDSPYVRAKQVQLIDKNPSKAISLFWAAINAGDRVGSALKDMAVVMKQLDRAEEAIEAIKSFRHLCPYESQESLNNVLVELYKRAGRIEDEIEMLQSKLKRMDEGIAFSGKRTKTARAQGKKVQITVEQERSRVLGNLAWAYMQQGNYTTAEEHYKNALSLEPDKNKQCNLAVCLMHMNRIIEARHLLQAVRDSSGNKPMDESYAKSFERAFEMLTELEQQSVLRPIQQNENYCTGISRTPRDFVSGYMPMPPRRWTDGPEGVTVIANEQHRESFRPGSCAKSFDKWKKDYDLKNTGDSRPSFSSKMKENQDGLIGTEVNLHEKTYASPVPYTQPRRPPWGFNDGHQRSEIWGHGVGSSNKKLPSERSTGIVRAHVVRNLNVDLLASTTRKSESTLSSPSRRDWRMPQGGAVARPVLQPILSMTSRGNEGHLSVRNEAMIDHSSEHTVNGDRRWVTWDKDGMKKSAAEPQMVDENAKALEISTDGGENQSTDKTVSRSMENMNASVEEDCLGDNSSGTLDNVHQSPADNEKPTPDFWKYSGKKSWADMVEEEEEELRSGRTGYFDSWNTGDEFDDENRNPNTMTPRSPQFQTQIKDLSKKAESIDLKGVTSGNASSARNPTMRRSLVFDQQQELESVDYISSSPVAKEALNGNGSIYGKNLKLKMRNRLQSFQDITN</sequence>
<dbReference type="InterPro" id="IPR044961">
    <property type="entry name" value="MS5/SDI1"/>
</dbReference>
<evidence type="ECO:0000256" key="9">
    <source>
        <dbReference type="SAM" id="MobiDB-lite"/>
    </source>
</evidence>
<dbReference type="PANTHER" id="PTHR36326">
    <property type="entry name" value="PROTEIN POLLENLESS 3-LIKE 2"/>
    <property type="match status" value="1"/>
</dbReference>
<keyword evidence="5" id="KW-0539">Nucleus</keyword>
<evidence type="ECO:0000256" key="5">
    <source>
        <dbReference type="ARBA" id="ARBA00023242"/>
    </source>
</evidence>
<reference evidence="10 11" key="1">
    <citation type="journal article" date="2018" name="Nat. Genet.">
        <title>The Rosa genome provides new insights in the design of modern roses.</title>
        <authorList>
            <person name="Bendahmane M."/>
        </authorList>
    </citation>
    <scope>NUCLEOTIDE SEQUENCE [LARGE SCALE GENOMIC DNA]</scope>
    <source>
        <strain evidence="11">cv. Old Blush</strain>
    </source>
</reference>
<comment type="caution">
    <text evidence="10">The sequence shown here is derived from an EMBL/GenBank/DDBJ whole genome shotgun (WGS) entry which is preliminary data.</text>
</comment>
<comment type="subcellular location">
    <subcellularLocation>
        <location evidence="1">Nucleus</location>
    </subcellularLocation>
</comment>
<dbReference type="SMR" id="A0A2P6Q693"/>
<protein>
    <submittedName>
        <fullName evidence="10">Putative 43kDa postsynaptic protein</fullName>
    </submittedName>
</protein>
<feature type="compositionally biased region" description="Polar residues" evidence="9">
    <location>
        <begin position="569"/>
        <end position="583"/>
    </location>
</feature>
<dbReference type="PROSITE" id="PS50005">
    <property type="entry name" value="TPR"/>
    <property type="match status" value="1"/>
</dbReference>
<feature type="region of interest" description="Disordered" evidence="9">
    <location>
        <begin position="564"/>
        <end position="592"/>
    </location>
</feature>
<dbReference type="Proteomes" id="UP000238479">
    <property type="component" value="Chromosome 5"/>
</dbReference>
<dbReference type="SUPFAM" id="SSF48452">
    <property type="entry name" value="TPR-like"/>
    <property type="match status" value="1"/>
</dbReference>
<feature type="coiled-coil region" evidence="8">
    <location>
        <begin position="134"/>
        <end position="161"/>
    </location>
</feature>
<feature type="compositionally biased region" description="Pro residues" evidence="9">
    <location>
        <begin position="15"/>
        <end position="31"/>
    </location>
</feature>
<dbReference type="OMA" id="KPMDESY"/>
<dbReference type="Pfam" id="PF00515">
    <property type="entry name" value="TPR_1"/>
    <property type="match status" value="1"/>
</dbReference>
<name>A0A2P6Q693_ROSCH</name>
<accession>A0A2P6Q693</accession>